<dbReference type="Pfam" id="PF01529">
    <property type="entry name" value="DHHC"/>
    <property type="match status" value="1"/>
</dbReference>
<evidence type="ECO:0000313" key="10">
    <source>
        <dbReference type="RefSeq" id="XP_032820573.1"/>
    </source>
</evidence>
<evidence type="ECO:0000256" key="3">
    <source>
        <dbReference type="ARBA" id="ARBA00022692"/>
    </source>
</evidence>
<keyword evidence="4 7" id="KW-1133">Transmembrane helix</keyword>
<evidence type="ECO:0000313" key="9">
    <source>
        <dbReference type="Proteomes" id="UP001318040"/>
    </source>
</evidence>
<evidence type="ECO:0000256" key="2">
    <source>
        <dbReference type="ARBA" id="ARBA00022679"/>
    </source>
</evidence>
<dbReference type="InterPro" id="IPR001594">
    <property type="entry name" value="Palmitoyltrfase_DHHC"/>
</dbReference>
<comment type="catalytic activity">
    <reaction evidence="7">
        <text>L-cysteinyl-[protein] + hexadecanoyl-CoA = S-hexadecanoyl-L-cysteinyl-[protein] + CoA</text>
        <dbReference type="Rhea" id="RHEA:36683"/>
        <dbReference type="Rhea" id="RHEA-COMP:10131"/>
        <dbReference type="Rhea" id="RHEA-COMP:11032"/>
        <dbReference type="ChEBI" id="CHEBI:29950"/>
        <dbReference type="ChEBI" id="CHEBI:57287"/>
        <dbReference type="ChEBI" id="CHEBI:57379"/>
        <dbReference type="ChEBI" id="CHEBI:74151"/>
        <dbReference type="EC" id="2.3.1.225"/>
    </reaction>
</comment>
<keyword evidence="9" id="KW-1185">Reference proteome</keyword>
<sequence length="282" mass="31426">MAVTLSRWPDPCGIFCALLTYACVGYAEYACLAAVILPGYSGSGWWRYLHASLYTLDILFLLAAHTRALLADPGVVPLPATAIDFSDIRSSATRNGAELASESWTVCNRCEAYRPPRAHHCRVCQRCIRRMDHHCPWINNCVGELNQKYFIQFLVYTGIASIYALLLVLAKLVTSGKEKKPEEEAESQASVAHTIVLLVESLLFGIFVIVILYDQLMSVLADETAVEQLMKQASRDARRPRRRSGMAVLREVFGRGYIALWLCPCDSPPSETGYSHVPDHDV</sequence>
<evidence type="ECO:0000256" key="1">
    <source>
        <dbReference type="ARBA" id="ARBA00004141"/>
    </source>
</evidence>
<evidence type="ECO:0000256" key="6">
    <source>
        <dbReference type="ARBA" id="ARBA00023315"/>
    </source>
</evidence>
<evidence type="ECO:0000256" key="4">
    <source>
        <dbReference type="ARBA" id="ARBA00022989"/>
    </source>
</evidence>
<dbReference type="AlphaFoldDB" id="A0AAJ7TM87"/>
<feature type="transmembrane region" description="Helical" evidence="7">
    <location>
        <begin position="149"/>
        <end position="170"/>
    </location>
</feature>
<dbReference type="EC" id="2.3.1.225" evidence="7"/>
<comment type="subcellular location">
    <subcellularLocation>
        <location evidence="1">Membrane</location>
        <topology evidence="1">Multi-pass membrane protein</topology>
    </subcellularLocation>
</comment>
<evidence type="ECO:0000256" key="5">
    <source>
        <dbReference type="ARBA" id="ARBA00023136"/>
    </source>
</evidence>
<keyword evidence="6 7" id="KW-0012">Acyltransferase</keyword>
<dbReference type="RefSeq" id="XP_032820573.1">
    <property type="nucleotide sequence ID" value="XM_032964682.1"/>
</dbReference>
<dbReference type="GeneID" id="116948203"/>
<keyword evidence="3 7" id="KW-0812">Transmembrane</keyword>
<dbReference type="PROSITE" id="PS51257">
    <property type="entry name" value="PROKAR_LIPOPROTEIN"/>
    <property type="match status" value="1"/>
</dbReference>
<keyword evidence="2 7" id="KW-0808">Transferase</keyword>
<accession>A0AAJ7TM87</accession>
<feature type="transmembrane region" description="Helical" evidence="7">
    <location>
        <begin position="190"/>
        <end position="213"/>
    </location>
</feature>
<evidence type="ECO:0000256" key="7">
    <source>
        <dbReference type="RuleBase" id="RU079119"/>
    </source>
</evidence>
<dbReference type="GO" id="GO:0019706">
    <property type="term" value="F:protein-cysteine S-palmitoyltransferase activity"/>
    <property type="evidence" value="ECO:0007669"/>
    <property type="project" value="UniProtKB-EC"/>
</dbReference>
<organism evidence="9 10">
    <name type="scientific">Petromyzon marinus</name>
    <name type="common">Sea lamprey</name>
    <dbReference type="NCBI Taxonomy" id="7757"/>
    <lineage>
        <taxon>Eukaryota</taxon>
        <taxon>Metazoa</taxon>
        <taxon>Chordata</taxon>
        <taxon>Craniata</taxon>
        <taxon>Vertebrata</taxon>
        <taxon>Cyclostomata</taxon>
        <taxon>Hyperoartia</taxon>
        <taxon>Petromyzontiformes</taxon>
        <taxon>Petromyzontidae</taxon>
        <taxon>Petromyzon</taxon>
    </lineage>
</organism>
<comment type="domain">
    <text evidence="7">The DHHC domain is required for palmitoyltransferase activity.</text>
</comment>
<feature type="transmembrane region" description="Helical" evidence="7">
    <location>
        <begin position="12"/>
        <end position="39"/>
    </location>
</feature>
<comment type="similarity">
    <text evidence="7">Belongs to the DHHC palmitoyltransferase family.</text>
</comment>
<dbReference type="PROSITE" id="PS50216">
    <property type="entry name" value="DHHC"/>
    <property type="match status" value="1"/>
</dbReference>
<dbReference type="GO" id="GO:0016020">
    <property type="term" value="C:membrane"/>
    <property type="evidence" value="ECO:0007669"/>
    <property type="project" value="UniProtKB-SubCell"/>
</dbReference>
<dbReference type="Proteomes" id="UP001318040">
    <property type="component" value="Chromosome 32"/>
</dbReference>
<reference evidence="10" key="1">
    <citation type="submission" date="2025-08" db="UniProtKB">
        <authorList>
            <consortium name="RefSeq"/>
        </authorList>
    </citation>
    <scope>IDENTIFICATION</scope>
    <source>
        <tissue evidence="10">Sperm</tissue>
    </source>
</reference>
<dbReference type="KEGG" id="pmrn:116948203"/>
<keyword evidence="5 7" id="KW-0472">Membrane</keyword>
<protein>
    <recommendedName>
        <fullName evidence="7">Palmitoyltransferase</fullName>
        <ecNumber evidence="7">2.3.1.225</ecNumber>
    </recommendedName>
</protein>
<gene>
    <name evidence="10" type="primary">LOC116948203</name>
</gene>
<evidence type="ECO:0000259" key="8">
    <source>
        <dbReference type="Pfam" id="PF01529"/>
    </source>
</evidence>
<dbReference type="InterPro" id="IPR039859">
    <property type="entry name" value="PFA4/ZDH16/20/ERF2-like"/>
</dbReference>
<name>A0AAJ7TM87_PETMA</name>
<dbReference type="PANTHER" id="PTHR12246">
    <property type="entry name" value="PALMITOYLTRANSFERASE ZDHHC16"/>
    <property type="match status" value="1"/>
</dbReference>
<proteinExistence type="inferred from homology"/>
<feature type="domain" description="Palmitoyltransferase DHHC" evidence="8">
    <location>
        <begin position="103"/>
        <end position="231"/>
    </location>
</feature>